<feature type="domain" description="Protein kinase" evidence="1">
    <location>
        <begin position="166"/>
        <end position="361"/>
    </location>
</feature>
<dbReference type="InterPro" id="IPR000719">
    <property type="entry name" value="Prot_kinase_dom"/>
</dbReference>
<dbReference type="STRING" id="1380566.A0A179G961"/>
<proteinExistence type="predicted"/>
<dbReference type="Gene3D" id="3.30.200.20">
    <property type="entry name" value="Phosphorylase Kinase, domain 1"/>
    <property type="match status" value="1"/>
</dbReference>
<dbReference type="KEGG" id="pchm:VFPPC_15344"/>
<dbReference type="SUPFAM" id="SSF56112">
    <property type="entry name" value="Protein kinase-like (PK-like)"/>
    <property type="match status" value="1"/>
</dbReference>
<keyword evidence="2" id="KW-0808">Transferase</keyword>
<comment type="caution">
    <text evidence="2">The sequence shown here is derived from an EMBL/GenBank/DDBJ whole genome shotgun (WGS) entry which is preliminary data.</text>
</comment>
<dbReference type="GeneID" id="28857091"/>
<organism evidence="2 3">
    <name type="scientific">Pochonia chlamydosporia 170</name>
    <dbReference type="NCBI Taxonomy" id="1380566"/>
    <lineage>
        <taxon>Eukaryota</taxon>
        <taxon>Fungi</taxon>
        <taxon>Dikarya</taxon>
        <taxon>Ascomycota</taxon>
        <taxon>Pezizomycotina</taxon>
        <taxon>Sordariomycetes</taxon>
        <taxon>Hypocreomycetidae</taxon>
        <taxon>Hypocreales</taxon>
        <taxon>Clavicipitaceae</taxon>
        <taxon>Pochonia</taxon>
    </lineage>
</organism>
<gene>
    <name evidence="2" type="ORF">VFPPC_15344</name>
</gene>
<sequence length="361" mass="40443">MATKIEPPTTFPPPVGWNPQQPFFSLDISHPQEPGGTSTVHVSCRNTHFFINVSSADWADSPHLIAEYQFLQIILKRLVLGRYGMSDFFAWACRPLLPTFAEINTTAEAASRCTVREKLFPETRVYDLKSRSGELVAEPSDSPAPPLPQQYGVEFSEDEYAGVPTYLLDEVYTENGLETLVLGDGTTVFCKMLQSIIADSHKRELRSYRKMHAAKFDDAVRVPQLLGLLKDNKNTVYGFLLSKPENEMASLANRLGRSPPPDLRKKWDEQITTTLEALHAAGISWGDAKPHNVIIDADDDAYLVEFGNVEFTDWVPSEFAGTPEGDLVGLQRMKVVLHYYGEDMYGDGTVNIEDHGECFFE</sequence>
<dbReference type="Proteomes" id="UP000078397">
    <property type="component" value="Unassembled WGS sequence"/>
</dbReference>
<dbReference type="RefSeq" id="XP_018149782.1">
    <property type="nucleotide sequence ID" value="XM_018293097.1"/>
</dbReference>
<accession>A0A179G961</accession>
<keyword evidence="2" id="KW-0418">Kinase</keyword>
<dbReference type="Gene3D" id="1.10.510.10">
    <property type="entry name" value="Transferase(Phosphotransferase) domain 1"/>
    <property type="match status" value="1"/>
</dbReference>
<protein>
    <submittedName>
        <fullName evidence="2">Kinase domain-containing protein</fullName>
    </submittedName>
</protein>
<dbReference type="PROSITE" id="PS50011">
    <property type="entry name" value="PROTEIN_KINASE_DOM"/>
    <property type="match status" value="1"/>
</dbReference>
<dbReference type="AlphaFoldDB" id="A0A179G961"/>
<reference evidence="2 3" key="1">
    <citation type="journal article" date="2016" name="PLoS Pathog.">
        <title>Biosynthesis of antibiotic leucinostatins in bio-control fungus Purpureocillium lilacinum and their inhibition on phytophthora revealed by genome mining.</title>
        <authorList>
            <person name="Wang G."/>
            <person name="Liu Z."/>
            <person name="Lin R."/>
            <person name="Li E."/>
            <person name="Mao Z."/>
            <person name="Ling J."/>
            <person name="Yang Y."/>
            <person name="Yin W.B."/>
            <person name="Xie B."/>
        </authorList>
    </citation>
    <scope>NUCLEOTIDE SEQUENCE [LARGE SCALE GENOMIC DNA]</scope>
    <source>
        <strain evidence="2">170</strain>
    </source>
</reference>
<evidence type="ECO:0000259" key="1">
    <source>
        <dbReference type="PROSITE" id="PS50011"/>
    </source>
</evidence>
<evidence type="ECO:0000313" key="3">
    <source>
        <dbReference type="Proteomes" id="UP000078397"/>
    </source>
</evidence>
<keyword evidence="3" id="KW-1185">Reference proteome</keyword>
<dbReference type="GO" id="GO:0004672">
    <property type="term" value="F:protein kinase activity"/>
    <property type="evidence" value="ECO:0007669"/>
    <property type="project" value="InterPro"/>
</dbReference>
<name>A0A179G961_METCM</name>
<dbReference type="InterPro" id="IPR011009">
    <property type="entry name" value="Kinase-like_dom_sf"/>
</dbReference>
<dbReference type="GO" id="GO:0005524">
    <property type="term" value="F:ATP binding"/>
    <property type="evidence" value="ECO:0007669"/>
    <property type="project" value="InterPro"/>
</dbReference>
<dbReference type="OrthoDB" id="4062651at2759"/>
<evidence type="ECO:0000313" key="2">
    <source>
        <dbReference type="EMBL" id="OAQ73699.1"/>
    </source>
</evidence>
<dbReference type="EMBL" id="LSBJ02000001">
    <property type="protein sequence ID" value="OAQ73699.1"/>
    <property type="molecule type" value="Genomic_DNA"/>
</dbReference>